<dbReference type="KEGG" id="slp:Slip_0926"/>
<dbReference type="InterPro" id="IPR003722">
    <property type="entry name" value="Cbl_synth_CobH/CbiC"/>
</dbReference>
<keyword evidence="7" id="KW-1185">Reference proteome</keyword>
<keyword evidence="4 6" id="KW-0413">Isomerase</keyword>
<reference evidence="7" key="1">
    <citation type="journal article" date="2010" name="Stand. Genomic Sci.">
        <title>Complete genome sequence of Syntrophothermus lipocalidus type strain (TGB-C1T).</title>
        <authorList>
            <consortium name="US DOE Joint Genome Institute (JGI-PGF)"/>
            <person name="Djao O."/>
            <person name="Zhang X."/>
            <person name="Lucas S."/>
            <person name="Lapidus A."/>
            <person name="Glavina Del Rio T."/>
            <person name="Nolan M."/>
            <person name="Tice H."/>
            <person name="Cheng J."/>
            <person name="Han C."/>
            <person name="Tapia R."/>
            <person name="Goodwin L."/>
            <person name="Pitluck S."/>
            <person name="Liolios K."/>
            <person name="Ivanova N."/>
            <person name="Mavromatis K."/>
            <person name="Mikhailova N."/>
            <person name="Ovchinnikova G."/>
            <person name="Pati A."/>
            <person name="Brambilla E."/>
            <person name="Chen A."/>
            <person name="Palaniappan K."/>
            <person name="Land M."/>
            <person name="Hauser L."/>
            <person name="Chang Y."/>
            <person name="Jeffries C."/>
            <person name="Rohde M."/>
            <person name="Sikorski J."/>
            <person name="Spring S."/>
            <person name="Goker M."/>
            <person name="Detter J."/>
            <person name="Woyke T."/>
            <person name="Bristow J."/>
            <person name="Eisen J."/>
            <person name="Markowitz V."/>
            <person name="Hugenholtz P."/>
            <person name="Kyrpides N."/>
            <person name="Klenk H."/>
        </authorList>
    </citation>
    <scope>NUCLEOTIDE SEQUENCE [LARGE SCALE GENOMIC DNA]</scope>
    <source>
        <strain evidence="7">DSM 12680 / TGB-C1</strain>
    </source>
</reference>
<reference evidence="6 7" key="2">
    <citation type="journal article" date="2010" name="Stand. Genomic Sci.">
        <title>Complete genome sequence of Syntrophothermus lipocalidus type strain (TGB-C1).</title>
        <authorList>
            <person name="Djao O.D."/>
            <person name="Zhang X."/>
            <person name="Lucas S."/>
            <person name="Lapidus A."/>
            <person name="Del Rio T.G."/>
            <person name="Nolan M."/>
            <person name="Tice H."/>
            <person name="Cheng J.F."/>
            <person name="Han C."/>
            <person name="Tapia R."/>
            <person name="Goodwin L."/>
            <person name="Pitluck S."/>
            <person name="Liolios K."/>
            <person name="Ivanova N."/>
            <person name="Mavromatis K."/>
            <person name="Mikhailova N."/>
            <person name="Ovchinnikova G."/>
            <person name="Pati A."/>
            <person name="Brambilla E."/>
            <person name="Chen A."/>
            <person name="Palaniappan K."/>
            <person name="Land M."/>
            <person name="Hauser L."/>
            <person name="Chang Y.J."/>
            <person name="Jeffries C.D."/>
            <person name="Rohde M."/>
            <person name="Sikorski J."/>
            <person name="Spring S."/>
            <person name="Goker M."/>
            <person name="Detter J.C."/>
            <person name="Woyke T."/>
            <person name="Bristow J."/>
            <person name="Eisen J.A."/>
            <person name="Markowitz V."/>
            <person name="Hugenholtz P."/>
            <person name="Kyrpides N.C."/>
            <person name="Klenk H.P."/>
        </authorList>
    </citation>
    <scope>NUCLEOTIDE SEQUENCE [LARGE SCALE GENOMIC DNA]</scope>
    <source>
        <strain evidence="7">DSM 12680 / TGB-C1</strain>
    </source>
</reference>
<dbReference type="SUPFAM" id="SSF63965">
    <property type="entry name" value="Precorrin-8X methylmutase CbiC/CobH"/>
    <property type="match status" value="1"/>
</dbReference>
<evidence type="ECO:0000313" key="6">
    <source>
        <dbReference type="EMBL" id="ADI01705.1"/>
    </source>
</evidence>
<dbReference type="PANTHER" id="PTHR43588:SF1">
    <property type="entry name" value="COBALT-PRECORRIN-8 METHYLMUTASE"/>
    <property type="match status" value="1"/>
</dbReference>
<evidence type="ECO:0000256" key="3">
    <source>
        <dbReference type="ARBA" id="ARBA00022573"/>
    </source>
</evidence>
<dbReference type="HOGENOM" id="CLU_084703_1_1_9"/>
<dbReference type="STRING" id="643648.Slip_0926"/>
<evidence type="ECO:0000256" key="4">
    <source>
        <dbReference type="ARBA" id="ARBA00023235"/>
    </source>
</evidence>
<dbReference type="GO" id="GO:0009236">
    <property type="term" value="P:cobalamin biosynthetic process"/>
    <property type="evidence" value="ECO:0007669"/>
    <property type="project" value="UniProtKB-UniPathway"/>
</dbReference>
<evidence type="ECO:0000313" key="7">
    <source>
        <dbReference type="Proteomes" id="UP000000378"/>
    </source>
</evidence>
<dbReference type="eggNOG" id="COG2082">
    <property type="taxonomic scope" value="Bacteria"/>
</dbReference>
<organism evidence="6 7">
    <name type="scientific">Syntrophothermus lipocalidus (strain DSM 12680 / TGB-C1)</name>
    <dbReference type="NCBI Taxonomy" id="643648"/>
    <lineage>
        <taxon>Bacteria</taxon>
        <taxon>Bacillati</taxon>
        <taxon>Bacillota</taxon>
        <taxon>Clostridia</taxon>
        <taxon>Eubacteriales</taxon>
        <taxon>Syntrophomonadaceae</taxon>
        <taxon>Syntrophothermus</taxon>
    </lineage>
</organism>
<evidence type="ECO:0000256" key="2">
    <source>
        <dbReference type="ARBA" id="ARBA00009774"/>
    </source>
</evidence>
<gene>
    <name evidence="6" type="ordered locus">Slip_0926</name>
</gene>
<dbReference type="GO" id="GO:0016993">
    <property type="term" value="F:precorrin-8X methylmutase activity"/>
    <property type="evidence" value="ECO:0007669"/>
    <property type="project" value="InterPro"/>
</dbReference>
<evidence type="ECO:0000256" key="1">
    <source>
        <dbReference type="ARBA" id="ARBA00004953"/>
    </source>
</evidence>
<sequence length="214" mass="23103">MTFLKSPSSIEQKSFEIIRKELGQRSWTEAETRIITRMIHTTADFTFADITEISPGAIEAAVTALRSGCHIVTDTNMAKAGVNRNMLERFGIGVSCFIDLPEVEETARSLGITRAMVAMRAASDDPRNRIFAVGNAPTALFELISLHEQQMINPAVVIGVPVGFVGATEAKEALRHTSIPYIITRGRKGGSNVAAAVVNALLHLASNGEVEPQV</sequence>
<evidence type="ECO:0000259" key="5">
    <source>
        <dbReference type="Pfam" id="PF02570"/>
    </source>
</evidence>
<dbReference type="AlphaFoldDB" id="D7CLX0"/>
<dbReference type="InterPro" id="IPR036588">
    <property type="entry name" value="CobH/CbiC_sf"/>
</dbReference>
<protein>
    <submittedName>
        <fullName evidence="6">Precorrin-8X methylmutase</fullName>
        <ecNumber evidence="6">5.4.1.2</ecNumber>
    </submittedName>
</protein>
<dbReference type="UniPathway" id="UPA00148"/>
<feature type="domain" description="Cobalamin biosynthesis precorrin-8X methylmutase CobH/CbiC" evidence="5">
    <location>
        <begin position="10"/>
        <end position="203"/>
    </location>
</feature>
<dbReference type="PANTHER" id="PTHR43588">
    <property type="entry name" value="COBALT-PRECORRIN-8 METHYLMUTASE"/>
    <property type="match status" value="1"/>
</dbReference>
<keyword evidence="3" id="KW-0169">Cobalamin biosynthesis</keyword>
<proteinExistence type="inferred from homology"/>
<dbReference type="OrthoDB" id="9780708at2"/>
<comment type="pathway">
    <text evidence="1">Cofactor biosynthesis; adenosylcobalamin biosynthesis.</text>
</comment>
<dbReference type="RefSeq" id="WP_013175107.1">
    <property type="nucleotide sequence ID" value="NC_014220.1"/>
</dbReference>
<dbReference type="Proteomes" id="UP000000378">
    <property type="component" value="Chromosome"/>
</dbReference>
<comment type="similarity">
    <text evidence="2">Belongs to the CobH/CbiC family.</text>
</comment>
<dbReference type="EC" id="5.4.1.2" evidence="6"/>
<dbReference type="EMBL" id="CP002048">
    <property type="protein sequence ID" value="ADI01705.1"/>
    <property type="molecule type" value="Genomic_DNA"/>
</dbReference>
<dbReference type="Pfam" id="PF02570">
    <property type="entry name" value="CbiC"/>
    <property type="match status" value="1"/>
</dbReference>
<accession>D7CLX0</accession>
<name>D7CLX0_SYNLT</name>
<dbReference type="Gene3D" id="3.40.50.10230">
    <property type="entry name" value="Cobalamin biosynthesis CobH/CbiC, precorrin-8X methylmutase"/>
    <property type="match status" value="1"/>
</dbReference>